<organism evidence="2 3">
    <name type="scientific">Caballeronia arvi</name>
    <dbReference type="NCBI Taxonomy" id="1777135"/>
    <lineage>
        <taxon>Bacteria</taxon>
        <taxon>Pseudomonadati</taxon>
        <taxon>Pseudomonadota</taxon>
        <taxon>Betaproteobacteria</taxon>
        <taxon>Burkholderiales</taxon>
        <taxon>Burkholderiaceae</taxon>
        <taxon>Caballeronia</taxon>
    </lineage>
</organism>
<keyword evidence="3" id="KW-1185">Reference proteome</keyword>
<proteinExistence type="predicted"/>
<comment type="caution">
    <text evidence="2">The sequence shown here is derived from an EMBL/GenBank/DDBJ whole genome shotgun (WGS) entry which is preliminary data.</text>
</comment>
<evidence type="ECO:0000313" key="3">
    <source>
        <dbReference type="Proteomes" id="UP000055019"/>
    </source>
</evidence>
<evidence type="ECO:0000256" key="1">
    <source>
        <dbReference type="SAM" id="Phobius"/>
    </source>
</evidence>
<accession>A0A158L784</accession>
<feature type="transmembrane region" description="Helical" evidence="1">
    <location>
        <begin position="15"/>
        <end position="32"/>
    </location>
</feature>
<sequence length="165" mass="17948">MFRTMQIQWGLVHSFQYFATVMSSAMLFICMAPSPTSAMTGRSGNANFAAIAYGTAAPIDASPPESEQCMPRFTFKSRAYQLATDPESLVTMAFAGTRVDNSQTVRCGFTPATLVASARFSSVFHQSSIQPSMRLRHERSDFCSSRGSKARSVSALSPTRFTSIG</sequence>
<keyword evidence="1" id="KW-0472">Membrane</keyword>
<protein>
    <submittedName>
        <fullName evidence="2">Uncharacterized protein</fullName>
    </submittedName>
</protein>
<gene>
    <name evidence="2" type="ORF">AWB74_08813</name>
</gene>
<evidence type="ECO:0000313" key="2">
    <source>
        <dbReference type="EMBL" id="SAL88940.1"/>
    </source>
</evidence>
<keyword evidence="1" id="KW-1133">Transmembrane helix</keyword>
<dbReference type="AlphaFoldDB" id="A0A158L784"/>
<name>A0A158L784_9BURK</name>
<dbReference type="Proteomes" id="UP000055019">
    <property type="component" value="Unassembled WGS sequence"/>
</dbReference>
<dbReference type="EMBL" id="FCOM02000222">
    <property type="protein sequence ID" value="SAL88940.1"/>
    <property type="molecule type" value="Genomic_DNA"/>
</dbReference>
<reference evidence="2" key="1">
    <citation type="submission" date="2016-01" db="EMBL/GenBank/DDBJ databases">
        <authorList>
            <person name="Peeters C."/>
        </authorList>
    </citation>
    <scope>NUCLEOTIDE SEQUENCE [LARGE SCALE GENOMIC DNA]</scope>
    <source>
        <strain evidence="2">LMG 29317</strain>
    </source>
</reference>
<keyword evidence="1" id="KW-0812">Transmembrane</keyword>